<dbReference type="GO" id="GO:0007188">
    <property type="term" value="P:adenylate cyclase-modulating G protein-coupled receptor signaling pathway"/>
    <property type="evidence" value="ECO:0007669"/>
    <property type="project" value="TreeGrafter"/>
</dbReference>
<dbReference type="AlphaFoldDB" id="A0A891XJF5"/>
<dbReference type="PRINTS" id="PR00249">
    <property type="entry name" value="GPCRSECRETIN"/>
</dbReference>
<dbReference type="InterPro" id="IPR000832">
    <property type="entry name" value="GPCR_2_secretin-like"/>
</dbReference>
<evidence type="ECO:0000256" key="8">
    <source>
        <dbReference type="ARBA" id="ARBA00023170"/>
    </source>
</evidence>
<accession>A0A891XJF5</accession>
<reference evidence="14" key="1">
    <citation type="journal article" date="2021" name="J. Neurosci.">
        <title>Neuromodulation Can Be Simple: Myoinhibitory Peptide, Contained in Dedicated Regulatory Pathways, Is the Only Neurally-Mediated Peptide Modulator of Stick Insect Leg Muscle.</title>
        <authorList>
            <person name="Liessem S."/>
            <person name="Kowatschew D."/>
            <person name="Dippel S."/>
            <person name="Blanke A."/>
            <person name="Korsching S."/>
            <person name="Guschlbauer C."/>
            <person name="Hooper S.L."/>
            <person name="Predel R."/>
            <person name="Buschges A."/>
        </authorList>
    </citation>
    <scope>NUCLEOTIDE SEQUENCE</scope>
</reference>
<dbReference type="SMART" id="SM00008">
    <property type="entry name" value="HormR"/>
    <property type="match status" value="2"/>
</dbReference>
<dbReference type="SUPFAM" id="SSF111418">
    <property type="entry name" value="Hormone receptor domain"/>
    <property type="match status" value="2"/>
</dbReference>
<comment type="subcellular location">
    <subcellularLocation>
        <location evidence="1">Cell membrane</location>
        <topology evidence="1">Multi-pass membrane protein</topology>
    </subcellularLocation>
</comment>
<evidence type="ECO:0000256" key="4">
    <source>
        <dbReference type="ARBA" id="ARBA00022692"/>
    </source>
</evidence>
<dbReference type="Pfam" id="PF02793">
    <property type="entry name" value="HRM"/>
    <property type="match status" value="2"/>
</dbReference>
<dbReference type="GO" id="GO:0005886">
    <property type="term" value="C:plasma membrane"/>
    <property type="evidence" value="ECO:0007669"/>
    <property type="project" value="UniProtKB-SubCell"/>
</dbReference>
<feature type="transmembrane region" description="Helical" evidence="11">
    <location>
        <begin position="421"/>
        <end position="439"/>
    </location>
</feature>
<evidence type="ECO:0000259" key="12">
    <source>
        <dbReference type="PROSITE" id="PS50227"/>
    </source>
</evidence>
<evidence type="ECO:0000256" key="2">
    <source>
        <dbReference type="ARBA" id="ARBA00005314"/>
    </source>
</evidence>
<feature type="transmembrane region" description="Helical" evidence="11">
    <location>
        <begin position="262"/>
        <end position="280"/>
    </location>
</feature>
<keyword evidence="6" id="KW-0297">G-protein coupled receptor</keyword>
<feature type="domain" description="G-protein coupled receptors family 2 profile 2" evidence="13">
    <location>
        <begin position="225"/>
        <end position="476"/>
    </location>
</feature>
<feature type="transmembrane region" description="Helical" evidence="11">
    <location>
        <begin position="451"/>
        <end position="479"/>
    </location>
</feature>
<keyword evidence="9" id="KW-0325">Glycoprotein</keyword>
<dbReference type="GO" id="GO:0008528">
    <property type="term" value="F:G protein-coupled peptide receptor activity"/>
    <property type="evidence" value="ECO:0007669"/>
    <property type="project" value="TreeGrafter"/>
</dbReference>
<evidence type="ECO:0000256" key="7">
    <source>
        <dbReference type="ARBA" id="ARBA00023136"/>
    </source>
</evidence>
<sequence>MSDTTHDPESIVKYVVSTKLRCDSASVLQQGETTLCPAQFDGVVCWLPTPVGATALQPCPQFSQQADDVIIVNRTCGENGGWRNVSGLDYGSSCALDESQLTVMEEAKSRLQTKESGSVVNEVRRHVLQLYQDCINKSRHTPLADGHCPIQFDGFSCWDQTRAGQIAQHPCPSFITGFDPARFAHRHCLANATWYRLPEQANSTLGWSNYTTCVDVDDLEFRLNVNSLYVCGYSISCIALFISLAIFLSFRSLNCTRILIHVHLFLSFAANNVMWVVWYLCVVESPEVIQRNQWPCQLLHLLLQYMMVANYMWMFCEGLHLHLALVVVFVKDEVAMMWFYCIGWGAPAVITLAYALVRFYRSEDDTRQCWINESEAQWILTVPVLMSLVASAVFLVNVVRVLLTKLHSNSAHPAPVGLRKAVRATLILVPLFGLHHMLIPVKPHRNEPAEYFYQVFAAIVVSLQGFCVSCLFCFANVDVHYAVRPYLRRACPCLRPGVALTDSGGACAVNTQTQSRDVCV</sequence>
<evidence type="ECO:0000256" key="10">
    <source>
        <dbReference type="ARBA" id="ARBA00023224"/>
    </source>
</evidence>
<dbReference type="PANTHER" id="PTHR45620">
    <property type="entry name" value="PDF RECEPTOR-LIKE PROTEIN-RELATED"/>
    <property type="match status" value="1"/>
</dbReference>
<evidence type="ECO:0000256" key="1">
    <source>
        <dbReference type="ARBA" id="ARBA00004651"/>
    </source>
</evidence>
<dbReference type="InterPro" id="IPR017981">
    <property type="entry name" value="GPCR_2-like_7TM"/>
</dbReference>
<dbReference type="EMBL" id="MT879340">
    <property type="protein sequence ID" value="QRN45468.1"/>
    <property type="molecule type" value="mRNA"/>
</dbReference>
<feature type="domain" description="G-protein coupled receptors family 2 profile 1" evidence="12">
    <location>
        <begin position="133"/>
        <end position="217"/>
    </location>
</feature>
<dbReference type="PROSITE" id="PS50227">
    <property type="entry name" value="G_PROTEIN_RECEP_F2_3"/>
    <property type="match status" value="2"/>
</dbReference>
<evidence type="ECO:0000259" key="13">
    <source>
        <dbReference type="PROSITE" id="PS50261"/>
    </source>
</evidence>
<dbReference type="CDD" id="cd15260">
    <property type="entry name" value="7tmB1_NPR_B4_insect-like"/>
    <property type="match status" value="1"/>
</dbReference>
<keyword evidence="3" id="KW-1003">Cell membrane</keyword>
<evidence type="ECO:0000313" key="14">
    <source>
        <dbReference type="EMBL" id="QRN45468.1"/>
    </source>
</evidence>
<name>A0A891XJF5_CARMO</name>
<dbReference type="Gene3D" id="1.20.1070.10">
    <property type="entry name" value="Rhodopsin 7-helix transmembrane proteins"/>
    <property type="match status" value="1"/>
</dbReference>
<dbReference type="GO" id="GO:0007166">
    <property type="term" value="P:cell surface receptor signaling pathway"/>
    <property type="evidence" value="ECO:0007669"/>
    <property type="project" value="InterPro"/>
</dbReference>
<dbReference type="PROSITE" id="PS00649">
    <property type="entry name" value="G_PROTEIN_RECEP_F2_1"/>
    <property type="match status" value="2"/>
</dbReference>
<evidence type="ECO:0000256" key="6">
    <source>
        <dbReference type="ARBA" id="ARBA00023040"/>
    </source>
</evidence>
<dbReference type="InterPro" id="IPR017983">
    <property type="entry name" value="GPCR_2_secretin-like_CS"/>
</dbReference>
<evidence type="ECO:0000256" key="3">
    <source>
        <dbReference type="ARBA" id="ARBA00022475"/>
    </source>
</evidence>
<dbReference type="InterPro" id="IPR001879">
    <property type="entry name" value="GPCR_2_extracellular_dom"/>
</dbReference>
<feature type="domain" description="G-protein coupled receptors family 2 profile 1" evidence="12">
    <location>
        <begin position="21"/>
        <end position="98"/>
    </location>
</feature>
<dbReference type="PROSITE" id="PS50261">
    <property type="entry name" value="G_PROTEIN_RECEP_F2_4"/>
    <property type="match status" value="1"/>
</dbReference>
<keyword evidence="4 11" id="KW-0812">Transmembrane</keyword>
<dbReference type="PANTHER" id="PTHR45620:SF43">
    <property type="entry name" value="HECTOR, ISOFORM A"/>
    <property type="match status" value="1"/>
</dbReference>
<organism evidence="14">
    <name type="scientific">Carausius morosus</name>
    <name type="common">Indian stick insect</name>
    <name type="synonym">Dixippus morosus</name>
    <dbReference type="NCBI Taxonomy" id="7022"/>
    <lineage>
        <taxon>Eukaryota</taxon>
        <taxon>Metazoa</taxon>
        <taxon>Ecdysozoa</taxon>
        <taxon>Arthropoda</taxon>
        <taxon>Hexapoda</taxon>
        <taxon>Insecta</taxon>
        <taxon>Pterygota</taxon>
        <taxon>Neoptera</taxon>
        <taxon>Polyneoptera</taxon>
        <taxon>Phasmatodea</taxon>
        <taxon>Verophasmatodea</taxon>
        <taxon>Anareolatae</taxon>
        <taxon>Lonchodidae</taxon>
        <taxon>Lonchodinae</taxon>
        <taxon>Carausius</taxon>
    </lineage>
</organism>
<keyword evidence="10" id="KW-0807">Transducer</keyword>
<keyword evidence="8 14" id="KW-0675">Receptor</keyword>
<dbReference type="InterPro" id="IPR050332">
    <property type="entry name" value="GPCR_2"/>
</dbReference>
<evidence type="ECO:0000256" key="11">
    <source>
        <dbReference type="SAM" id="Phobius"/>
    </source>
</evidence>
<feature type="transmembrane region" description="Helical" evidence="11">
    <location>
        <begin position="377"/>
        <end position="400"/>
    </location>
</feature>
<evidence type="ECO:0000256" key="9">
    <source>
        <dbReference type="ARBA" id="ARBA00023180"/>
    </source>
</evidence>
<keyword evidence="7 11" id="KW-0472">Membrane</keyword>
<dbReference type="Gene3D" id="4.10.1240.10">
    <property type="entry name" value="GPCR, family 2, extracellular hormone receptor domain"/>
    <property type="match status" value="2"/>
</dbReference>
<comment type="similarity">
    <text evidence="2">Belongs to the G-protein coupled receptor 2 family.</text>
</comment>
<feature type="transmembrane region" description="Helical" evidence="11">
    <location>
        <begin position="227"/>
        <end position="250"/>
    </location>
</feature>
<dbReference type="Pfam" id="PF00002">
    <property type="entry name" value="7tm_2"/>
    <property type="match status" value="1"/>
</dbReference>
<keyword evidence="5 11" id="KW-1133">Transmembrane helix</keyword>
<protein>
    <submittedName>
        <fullName evidence="14">Calcitonin receptor Ct-DH isoform X1</fullName>
    </submittedName>
</protein>
<proteinExistence type="evidence at transcript level"/>
<dbReference type="InterPro" id="IPR036445">
    <property type="entry name" value="GPCR_2_extracell_dom_sf"/>
</dbReference>
<feature type="transmembrane region" description="Helical" evidence="11">
    <location>
        <begin position="311"/>
        <end position="330"/>
    </location>
</feature>
<feature type="transmembrane region" description="Helical" evidence="11">
    <location>
        <begin position="337"/>
        <end position="357"/>
    </location>
</feature>
<evidence type="ECO:0000256" key="5">
    <source>
        <dbReference type="ARBA" id="ARBA00022989"/>
    </source>
</evidence>